<evidence type="ECO:0000256" key="6">
    <source>
        <dbReference type="ARBA" id="ARBA00023010"/>
    </source>
</evidence>
<dbReference type="InterPro" id="IPR038506">
    <property type="entry name" value="GLE1-like_sf"/>
</dbReference>
<evidence type="ECO:0000256" key="12">
    <source>
        <dbReference type="ARBA" id="ARBA00030897"/>
    </source>
</evidence>
<proteinExistence type="inferred from homology"/>
<dbReference type="InterPro" id="IPR012476">
    <property type="entry name" value="GLE1"/>
</dbReference>
<evidence type="ECO:0000313" key="14">
    <source>
        <dbReference type="EMBL" id="CAG5089219.1"/>
    </source>
</evidence>
<evidence type="ECO:0000313" key="15">
    <source>
        <dbReference type="Proteomes" id="UP000786811"/>
    </source>
</evidence>
<dbReference type="GO" id="GO:0005543">
    <property type="term" value="F:phospholipid binding"/>
    <property type="evidence" value="ECO:0007669"/>
    <property type="project" value="TreeGrafter"/>
</dbReference>
<keyword evidence="3" id="KW-0813">Transport</keyword>
<comment type="similarity">
    <text evidence="2">Belongs to the GLE1 family.</text>
</comment>
<name>A0A8J2HAF2_COTCN</name>
<accession>A0A8J2HAF2</accession>
<evidence type="ECO:0000256" key="2">
    <source>
        <dbReference type="ARBA" id="ARBA00011056"/>
    </source>
</evidence>
<dbReference type="AlphaFoldDB" id="A0A8J2HAF2"/>
<protein>
    <recommendedName>
        <fullName evidence="10">mRNA export factor GLE1</fullName>
    </recommendedName>
    <alternativeName>
        <fullName evidence="12">GLE1 RNA export mediator</fullName>
    </alternativeName>
    <alternativeName>
        <fullName evidence="11">Nucleoporin GLE1</fullName>
    </alternativeName>
</protein>
<dbReference type="EMBL" id="CAJNRD030001119">
    <property type="protein sequence ID" value="CAG5089219.1"/>
    <property type="molecule type" value="Genomic_DNA"/>
</dbReference>
<comment type="caution">
    <text evidence="14">The sequence shown here is derived from an EMBL/GenBank/DDBJ whole genome shotgun (WGS) entry which is preliminary data.</text>
</comment>
<evidence type="ECO:0000256" key="8">
    <source>
        <dbReference type="ARBA" id="ARBA00023242"/>
    </source>
</evidence>
<evidence type="ECO:0000256" key="13">
    <source>
        <dbReference type="SAM" id="Coils"/>
    </source>
</evidence>
<evidence type="ECO:0000256" key="9">
    <source>
        <dbReference type="ARBA" id="ARBA00024680"/>
    </source>
</evidence>
<evidence type="ECO:0000256" key="10">
    <source>
        <dbReference type="ARBA" id="ARBA00026227"/>
    </source>
</evidence>
<dbReference type="Gene3D" id="1.25.40.510">
    <property type="entry name" value="GLE1-like"/>
    <property type="match status" value="1"/>
</dbReference>
<dbReference type="GO" id="GO:0005737">
    <property type="term" value="C:cytoplasm"/>
    <property type="evidence" value="ECO:0007669"/>
    <property type="project" value="TreeGrafter"/>
</dbReference>
<dbReference type="Pfam" id="PF07817">
    <property type="entry name" value="GLE1"/>
    <property type="match status" value="1"/>
</dbReference>
<evidence type="ECO:0000256" key="5">
    <source>
        <dbReference type="ARBA" id="ARBA00022927"/>
    </source>
</evidence>
<dbReference type="GO" id="GO:0000822">
    <property type="term" value="F:inositol hexakisphosphate binding"/>
    <property type="evidence" value="ECO:0007669"/>
    <property type="project" value="TreeGrafter"/>
</dbReference>
<evidence type="ECO:0000256" key="1">
    <source>
        <dbReference type="ARBA" id="ARBA00004567"/>
    </source>
</evidence>
<reference evidence="14" key="1">
    <citation type="submission" date="2021-04" db="EMBL/GenBank/DDBJ databases">
        <authorList>
            <person name="Chebbi M.A.C M."/>
        </authorList>
    </citation>
    <scope>NUCLEOTIDE SEQUENCE</scope>
</reference>
<dbReference type="PANTHER" id="PTHR12960:SF0">
    <property type="entry name" value="MRNA EXPORT FACTOR GLE1"/>
    <property type="match status" value="1"/>
</dbReference>
<dbReference type="PANTHER" id="PTHR12960">
    <property type="entry name" value="GLE-1-RELATED"/>
    <property type="match status" value="1"/>
</dbReference>
<dbReference type="OrthoDB" id="420884at2759"/>
<feature type="coiled-coil region" evidence="13">
    <location>
        <begin position="94"/>
        <end position="194"/>
    </location>
</feature>
<evidence type="ECO:0000256" key="4">
    <source>
        <dbReference type="ARBA" id="ARBA00022816"/>
    </source>
</evidence>
<keyword evidence="8" id="KW-0539">Nucleus</keyword>
<comment type="subcellular location">
    <subcellularLocation>
        <location evidence="1">Nucleus</location>
        <location evidence="1">Nuclear pore complex</location>
    </subcellularLocation>
</comment>
<comment type="function">
    <text evidence="9">Required for the export of mRNAs containing poly(A) tails from the nucleus into the cytoplasm. May be involved in the terminal step of the mRNA transport through the nuclear pore complex (NPC).</text>
</comment>
<dbReference type="GO" id="GO:0031369">
    <property type="term" value="F:translation initiation factor binding"/>
    <property type="evidence" value="ECO:0007669"/>
    <property type="project" value="TreeGrafter"/>
</dbReference>
<dbReference type="GO" id="GO:0016973">
    <property type="term" value="P:poly(A)+ mRNA export from nucleus"/>
    <property type="evidence" value="ECO:0007669"/>
    <property type="project" value="InterPro"/>
</dbReference>
<feature type="coiled-coil region" evidence="13">
    <location>
        <begin position="287"/>
        <end position="329"/>
    </location>
</feature>
<keyword evidence="13" id="KW-0175">Coiled coil</keyword>
<evidence type="ECO:0000256" key="11">
    <source>
        <dbReference type="ARBA" id="ARBA00029983"/>
    </source>
</evidence>
<keyword evidence="15" id="KW-1185">Reference proteome</keyword>
<evidence type="ECO:0000256" key="7">
    <source>
        <dbReference type="ARBA" id="ARBA00023132"/>
    </source>
</evidence>
<organism evidence="14 15">
    <name type="scientific">Cotesia congregata</name>
    <name type="common">Parasitoid wasp</name>
    <name type="synonym">Apanteles congregatus</name>
    <dbReference type="NCBI Taxonomy" id="51543"/>
    <lineage>
        <taxon>Eukaryota</taxon>
        <taxon>Metazoa</taxon>
        <taxon>Ecdysozoa</taxon>
        <taxon>Arthropoda</taxon>
        <taxon>Hexapoda</taxon>
        <taxon>Insecta</taxon>
        <taxon>Pterygota</taxon>
        <taxon>Neoptera</taxon>
        <taxon>Endopterygota</taxon>
        <taxon>Hymenoptera</taxon>
        <taxon>Apocrita</taxon>
        <taxon>Ichneumonoidea</taxon>
        <taxon>Braconidae</taxon>
        <taxon>Microgastrinae</taxon>
        <taxon>Cotesia</taxon>
    </lineage>
</organism>
<keyword evidence="6" id="KW-0811">Translocation</keyword>
<dbReference type="GO" id="GO:0044614">
    <property type="term" value="C:nuclear pore cytoplasmic filaments"/>
    <property type="evidence" value="ECO:0007669"/>
    <property type="project" value="TreeGrafter"/>
</dbReference>
<dbReference type="GO" id="GO:0015031">
    <property type="term" value="P:protein transport"/>
    <property type="evidence" value="ECO:0007669"/>
    <property type="project" value="UniProtKB-KW"/>
</dbReference>
<gene>
    <name evidence="14" type="ORF">HICCMSTLAB_LOCUS5149</name>
</gene>
<sequence>MSINNSFNRHGNSMTEITNAFEAVKISALKKAVKISESVNNVTIGPNAVIESIRKENLENLSNNFNNIINDSKSTEKSPASKSSRSAITFSIKKILVENELQRKEEVRKAVEKRQEQMAKASKEFREEMVLLRELHMAKKERERAASLAKLEADEERLAQQDEIKRRHAQQLNAQRFKERKERFEREAQQHQASERKALIESLDAMLNEKIQSFCLLLNGSKDHNAVVQALSPFDFKFKELYKQMEMISQKARSAELTTFDLTCAESIVQLADEIVNLSKIEIDRINADFDEKLARRKEEMRQAEAQVLAEAEAAKIQAINQAQINEQQEKTRQIHHEAEQTIPETPANEITTSAPNHYEDHESRRLLDNSIGFLHQYAGSYHEFLQSPETKRFRFECQKAINIPVNTISAASGSDLMDKYDKLRLLLQGNTTLNINQYPGSSNFCKNLLAKNIVNQGETLVSSKPEMAFGIAAVTVALCCDFPDLMELLLAHFRTICPYICPVYLSQLPGENIEDYYKSIGYKYIDNVVERQDKFLCRISGIMRLYAAIIITKLRRGVKCPHPHNLENAWRWLAATLNLVPKPEHVDAIATLLYDILQVCGNSMFSAYPTQFPKLLRALNDQYYPLLEKKGVIGGPISRLEAFLKNSLASNSIPPPGGQLPLNMW</sequence>
<keyword evidence="4" id="KW-0509">mRNA transport</keyword>
<dbReference type="Proteomes" id="UP000786811">
    <property type="component" value="Unassembled WGS sequence"/>
</dbReference>
<evidence type="ECO:0000256" key="3">
    <source>
        <dbReference type="ARBA" id="ARBA00022448"/>
    </source>
</evidence>
<keyword evidence="5" id="KW-0653">Protein transport</keyword>
<keyword evidence="7" id="KW-0906">Nuclear pore complex</keyword>